<sequence>RDTATPASVDDAVFRFRADGSPDGTDSRPTNGPKPGVYRYSIRGAERIDALLDSRHDYDHPSTVTVSRDGCSLIERSDLLEERWTRWEFCLSPNRRRLRALTEFHQFFGVSVRERYRCSGASVPRAAALRPGFDWTDRCSGRDASVTLRGRVVGIEKLTVAGKRVDTVHLRFTARPRGRISGSRTVDSWLLRSNGLLARRSEKSDIRISGLPTGSARSRERYTMRLRSLKPLG</sequence>
<comment type="caution">
    <text evidence="2">The sequence shown here is derived from an EMBL/GenBank/DDBJ whole genome shotgun (WGS) entry which is preliminary data.</text>
</comment>
<dbReference type="EMBL" id="LAZR01045398">
    <property type="protein sequence ID" value="KKK98959.1"/>
    <property type="molecule type" value="Genomic_DNA"/>
</dbReference>
<evidence type="ECO:0000256" key="1">
    <source>
        <dbReference type="SAM" id="MobiDB-lite"/>
    </source>
</evidence>
<protein>
    <submittedName>
        <fullName evidence="2">Uncharacterized protein</fullName>
    </submittedName>
</protein>
<feature type="non-terminal residue" evidence="2">
    <location>
        <position position="1"/>
    </location>
</feature>
<dbReference type="AlphaFoldDB" id="A0A0F9C9C7"/>
<name>A0A0F9C9C7_9ZZZZ</name>
<accession>A0A0F9C9C7</accession>
<proteinExistence type="predicted"/>
<organism evidence="2">
    <name type="scientific">marine sediment metagenome</name>
    <dbReference type="NCBI Taxonomy" id="412755"/>
    <lineage>
        <taxon>unclassified sequences</taxon>
        <taxon>metagenomes</taxon>
        <taxon>ecological metagenomes</taxon>
    </lineage>
</organism>
<reference evidence="2" key="1">
    <citation type="journal article" date="2015" name="Nature">
        <title>Complex archaea that bridge the gap between prokaryotes and eukaryotes.</title>
        <authorList>
            <person name="Spang A."/>
            <person name="Saw J.H."/>
            <person name="Jorgensen S.L."/>
            <person name="Zaremba-Niedzwiedzka K."/>
            <person name="Martijn J."/>
            <person name="Lind A.E."/>
            <person name="van Eijk R."/>
            <person name="Schleper C."/>
            <person name="Guy L."/>
            <person name="Ettema T.J."/>
        </authorList>
    </citation>
    <scope>NUCLEOTIDE SEQUENCE</scope>
</reference>
<gene>
    <name evidence="2" type="ORF">LCGC14_2637550</name>
</gene>
<evidence type="ECO:0000313" key="2">
    <source>
        <dbReference type="EMBL" id="KKK98959.1"/>
    </source>
</evidence>
<feature type="region of interest" description="Disordered" evidence="1">
    <location>
        <begin position="15"/>
        <end position="36"/>
    </location>
</feature>